<dbReference type="InterPro" id="IPR029018">
    <property type="entry name" value="Hex-like_dom2"/>
</dbReference>
<dbReference type="AlphaFoldDB" id="A0A1V0PFZ8"/>
<dbReference type="GO" id="GO:0005975">
    <property type="term" value="P:carbohydrate metabolic process"/>
    <property type="evidence" value="ECO:0007669"/>
    <property type="project" value="UniProtKB-ARBA"/>
</dbReference>
<keyword evidence="1 2" id="KW-0378">Hydrolase</keyword>
<dbReference type="RefSeq" id="WP_032950217.1">
    <property type="nucleotide sequence ID" value="NZ_CP015899.2"/>
</dbReference>
<name>A0A1V0PFZ8_LACLC</name>
<sequence length="801" mass="92845">MKSQIVSQTKTSMLISGVVKITYDKKDDEAITKYALINLKNDLTNVLGEEAILATESKNSKIIVATIDTSLAKSQKNYELLREALNKKEQYIITVFEGQLQLIGNDRRGTIYEFLSQIGVSPWHYWMDVPIKKQAELYLNEPFFLIDAPKVEMRGFFINDEWPAAGNWATKHFGHLMNEKGEKMNSFNHLYYEKLFDLLLRLKGNFIWPAMWDSAFYADDPENSKLAQKMGVIIGTSHHEPMGRNHQEWIRNHGQYGNGDWDYESNQEGLEKYFRQGIERSYQTEDIFTLGMRGNGDEAMGEGENISLLEQIINKQRKIISEVTGRSAKETPQIWALYKEVQDYYDKGMRVPDDVILLLCDDNWGNLRKLPSLENRDRKGGFGIYYHYDYVGGPRNSKWINVSQIQRTWEQITLAYNYGVRKLWVVNVGDLKGQEYPLSYFMDLAWNPEQSLEEMEGYTKNWVEKQLGGNYINDASKLLAAYSKLNMTISPELLDKDTFSLEIDYEFERILANYRDLSNQAGQLFVLMPEEYRQVYEQLIYFPLVATANLYEMYYAQAINWKSNDTKIVNQAADKVEWCFKRDAELTSHYNSLNNGKWEHMMSQTHIGYHDWQEPEYQIMPEIRRLKSEEYLSKEIDQSVVIEAADFNEKSQGEVVWTEIADMGKTFSAITPLPNNIIPSKQNFVCYDFETSSSGEFQVEVFLSPSLNWNNSGLIYGYQIDDGAEVKINFNGKYKGELGNWQADLIIRSLSVAKLEQGKHRLLFYAKSPDVILQKIVLHFGEIKETYLGRNHSDLINSGVI</sequence>
<dbReference type="Pfam" id="PF17829">
    <property type="entry name" value="GH115_C"/>
    <property type="match status" value="1"/>
</dbReference>
<dbReference type="GO" id="GO:0016787">
    <property type="term" value="F:hydrolase activity"/>
    <property type="evidence" value="ECO:0007669"/>
    <property type="project" value="UniProtKB-KW"/>
</dbReference>
<dbReference type="Gene3D" id="2.60.120.1620">
    <property type="match status" value="1"/>
</dbReference>
<dbReference type="EMBL" id="CP015899">
    <property type="protein sequence ID" value="ARE28207.1"/>
    <property type="molecule type" value="Genomic_DNA"/>
</dbReference>
<evidence type="ECO:0000313" key="3">
    <source>
        <dbReference type="Proteomes" id="UP000191806"/>
    </source>
</evidence>
<dbReference type="Gene3D" id="3.30.379.10">
    <property type="entry name" value="Chitobiase/beta-hexosaminidase domain 2-like"/>
    <property type="match status" value="1"/>
</dbReference>
<dbReference type="InterPro" id="IPR042301">
    <property type="entry name" value="GH115_sf"/>
</dbReference>
<reference evidence="2 3" key="1">
    <citation type="journal article" date="2017" name="BMC Genomics">
        <title>Comparative and functional genomics of the Lactococcus lactis taxon; insights into evolution and niche adaptation.</title>
        <authorList>
            <person name="Kelleher P."/>
            <person name="Bottacini F."/>
            <person name="Mahony J."/>
            <person name="Kilcawley K.N."/>
            <person name="van Sinderen D."/>
        </authorList>
    </citation>
    <scope>NUCLEOTIDE SEQUENCE [LARGE SCALE GENOMIC DNA]</scope>
    <source>
        <strain evidence="2 3">JM1</strain>
    </source>
</reference>
<dbReference type="SUPFAM" id="SSF55545">
    <property type="entry name" value="beta-N-acetylhexosaminidase-like domain"/>
    <property type="match status" value="1"/>
</dbReference>
<dbReference type="Proteomes" id="UP000191806">
    <property type="component" value="Chromosome"/>
</dbReference>
<dbReference type="Pfam" id="PF15979">
    <property type="entry name" value="Glyco_hydro_115"/>
    <property type="match status" value="1"/>
</dbReference>
<proteinExistence type="predicted"/>
<protein>
    <submittedName>
        <fullName evidence="2">Glycosyl hydrolase 115 family protein</fullName>
    </submittedName>
</protein>
<dbReference type="Gene3D" id="3.20.20.520">
    <property type="entry name" value="Glycosyl hydrolase family 115"/>
    <property type="match status" value="1"/>
</dbReference>
<organism evidence="2 3">
    <name type="scientific">Lactococcus lactis subsp. cremoris</name>
    <name type="common">Streptococcus cremoris</name>
    <dbReference type="NCBI Taxonomy" id="1359"/>
    <lineage>
        <taxon>Bacteria</taxon>
        <taxon>Bacillati</taxon>
        <taxon>Bacillota</taxon>
        <taxon>Bacilli</taxon>
        <taxon>Lactobacillales</taxon>
        <taxon>Streptococcaceae</taxon>
        <taxon>Lactococcus</taxon>
    </lineage>
</organism>
<dbReference type="InterPro" id="IPR031924">
    <property type="entry name" value="GH115"/>
</dbReference>
<evidence type="ECO:0000256" key="1">
    <source>
        <dbReference type="ARBA" id="ARBA00022801"/>
    </source>
</evidence>
<dbReference type="InterPro" id="IPR041437">
    <property type="entry name" value="GH115_C"/>
</dbReference>
<evidence type="ECO:0000313" key="2">
    <source>
        <dbReference type="EMBL" id="ARE28207.1"/>
    </source>
</evidence>
<dbReference type="Gene3D" id="1.20.58.2150">
    <property type="match status" value="1"/>
</dbReference>
<dbReference type="PANTHER" id="PTHR37842">
    <property type="match status" value="1"/>
</dbReference>
<accession>A0A1V0PFZ8</accession>
<dbReference type="PANTHER" id="PTHR37842:SF2">
    <property type="entry name" value="GYLCOSYL HYDROLASE 115 C-TERMINAL DOMAIN-CONTAINING PROTEIN"/>
    <property type="match status" value="1"/>
</dbReference>
<gene>
    <name evidence="2" type="ORF">LLJM1_0825</name>
</gene>